<evidence type="ECO:0000259" key="4">
    <source>
        <dbReference type="Pfam" id="PF08123"/>
    </source>
</evidence>
<dbReference type="RefSeq" id="WP_015019887.1">
    <property type="nucleotide sequence ID" value="NC_018719.1"/>
</dbReference>
<keyword evidence="2" id="KW-0808">Transferase</keyword>
<dbReference type="KEGG" id="nga:Ngar_c24280"/>
<accession>K0IL69</accession>
<dbReference type="HOGENOM" id="CLU_1136086_0_0_2"/>
<evidence type="ECO:0000313" key="6">
    <source>
        <dbReference type="Proteomes" id="UP000008037"/>
    </source>
</evidence>
<keyword evidence="6" id="KW-1185">Reference proteome</keyword>
<dbReference type="OrthoDB" id="6027at2157"/>
<dbReference type="InterPro" id="IPR025789">
    <property type="entry name" value="DOT1_dom"/>
</dbReference>
<protein>
    <recommendedName>
        <fullName evidence="4">DOT1 domain-containing protein</fullName>
    </recommendedName>
</protein>
<evidence type="ECO:0000313" key="5">
    <source>
        <dbReference type="EMBL" id="AFU59352.1"/>
    </source>
</evidence>
<dbReference type="InterPro" id="IPR026170">
    <property type="entry name" value="FAM173A/B"/>
</dbReference>
<evidence type="ECO:0000256" key="3">
    <source>
        <dbReference type="ARBA" id="ARBA00022691"/>
    </source>
</evidence>
<feature type="domain" description="DOT1" evidence="4">
    <location>
        <begin position="25"/>
        <end position="82"/>
    </location>
</feature>
<dbReference type="Proteomes" id="UP000008037">
    <property type="component" value="Chromosome"/>
</dbReference>
<dbReference type="BioCyc" id="CNIT1237085:G1324-2426-MONOMER"/>
<dbReference type="InterPro" id="IPR029063">
    <property type="entry name" value="SAM-dependent_MTases_sf"/>
</dbReference>
<keyword evidence="3" id="KW-0949">S-adenosyl-L-methionine</keyword>
<keyword evidence="1" id="KW-0489">Methyltransferase</keyword>
<gene>
    <name evidence="5" type="ordered locus">Ngar_c24280</name>
</gene>
<dbReference type="InParanoid" id="K0IL69"/>
<dbReference type="SUPFAM" id="SSF53335">
    <property type="entry name" value="S-adenosyl-L-methionine-dependent methyltransferases"/>
    <property type="match status" value="1"/>
</dbReference>
<dbReference type="GO" id="GO:0031151">
    <property type="term" value="F:histone H3K79 methyltransferase activity"/>
    <property type="evidence" value="ECO:0007669"/>
    <property type="project" value="InterPro"/>
</dbReference>
<dbReference type="Gene3D" id="3.40.50.150">
    <property type="entry name" value="Vaccinia Virus protein VP39"/>
    <property type="match status" value="1"/>
</dbReference>
<dbReference type="GeneID" id="13794445"/>
<dbReference type="AlphaFoldDB" id="K0IL69"/>
<sequence length="255" mass="29136">MELEEFLSSLPQAIISGEAVSLPDNVIRRIFKFAKLKKSDVFYHLGCGEGNAIKIAAEEFGVKRSVGIELNEATAAKARERVAGIKNAEIVNADIRKADISDATVLFFWFNDPEMVDAMTRRFKKLRDDTRVITIWAPLGMTLPDRVDFPFFVSKKPFKRAKSIRQQIKAIYRTDCIDFTAAWLLAERYIDALEVVPSDYRRFVNMLQGMVIWINAWNMGVACEDKIPPPVQTYVGILRTFFNIDLTSMIKKEQK</sequence>
<evidence type="ECO:0000256" key="1">
    <source>
        <dbReference type="ARBA" id="ARBA00022603"/>
    </source>
</evidence>
<dbReference type="Pfam" id="PF08123">
    <property type="entry name" value="DOT1"/>
    <property type="match status" value="1"/>
</dbReference>
<dbReference type="PANTHER" id="PTHR13610:SF11">
    <property type="entry name" value="METHYLTRANSFERASE DOMAIN-CONTAINING PROTEIN"/>
    <property type="match status" value="1"/>
</dbReference>
<proteinExistence type="predicted"/>
<dbReference type="STRING" id="1237085.Ngar_c24280"/>
<dbReference type="GO" id="GO:0032259">
    <property type="term" value="P:methylation"/>
    <property type="evidence" value="ECO:0007669"/>
    <property type="project" value="UniProtKB-KW"/>
</dbReference>
<dbReference type="EMBL" id="CP002408">
    <property type="protein sequence ID" value="AFU59352.1"/>
    <property type="molecule type" value="Genomic_DNA"/>
</dbReference>
<reference evidence="5 6" key="1">
    <citation type="journal article" date="2012" name="Environ. Microbiol.">
        <title>The genome of the ammonia-oxidizing Candidatus Nitrososphaera gargensis: insights into metabolic versatility and environmental adaptations.</title>
        <authorList>
            <person name="Spang A."/>
            <person name="Poehlein A."/>
            <person name="Offre P."/>
            <person name="Zumbragel S."/>
            <person name="Haider S."/>
            <person name="Rychlik N."/>
            <person name="Nowka B."/>
            <person name="Schmeisser C."/>
            <person name="Lebedeva E.V."/>
            <person name="Rattei T."/>
            <person name="Bohm C."/>
            <person name="Schmid M."/>
            <person name="Galushko A."/>
            <person name="Hatzenpichler R."/>
            <person name="Weinmaier T."/>
            <person name="Daniel R."/>
            <person name="Schleper C."/>
            <person name="Spieck E."/>
            <person name="Streit W."/>
            <person name="Wagner M."/>
        </authorList>
    </citation>
    <scope>NUCLEOTIDE SEQUENCE [LARGE SCALE GENOMIC DNA]</scope>
    <source>
        <strain evidence="6">Ga9.2</strain>
    </source>
</reference>
<dbReference type="PANTHER" id="PTHR13610">
    <property type="entry name" value="METHYLTRANSFERASE DOMAIN-CONTAINING PROTEIN"/>
    <property type="match status" value="1"/>
</dbReference>
<evidence type="ECO:0000256" key="2">
    <source>
        <dbReference type="ARBA" id="ARBA00022679"/>
    </source>
</evidence>
<name>K0IL69_NITGG</name>
<organism evidence="5 6">
    <name type="scientific">Nitrososphaera gargensis (strain Ga9.2)</name>
    <dbReference type="NCBI Taxonomy" id="1237085"/>
    <lineage>
        <taxon>Archaea</taxon>
        <taxon>Nitrososphaerota</taxon>
        <taxon>Nitrososphaeria</taxon>
        <taxon>Nitrososphaerales</taxon>
        <taxon>Nitrososphaeraceae</taxon>
        <taxon>Nitrososphaera</taxon>
    </lineage>
</organism>